<evidence type="ECO:0000256" key="6">
    <source>
        <dbReference type="ARBA" id="ARBA00023125"/>
    </source>
</evidence>
<keyword evidence="7 8" id="KW-0413">Isomerase</keyword>
<dbReference type="SMART" id="SM00437">
    <property type="entry name" value="TOP1Ac"/>
    <property type="match status" value="1"/>
</dbReference>
<evidence type="ECO:0000256" key="9">
    <source>
        <dbReference type="SAM" id="MobiDB-lite"/>
    </source>
</evidence>
<evidence type="ECO:0000259" key="10">
    <source>
        <dbReference type="PROSITE" id="PS50880"/>
    </source>
</evidence>
<dbReference type="PROSITE" id="PS00396">
    <property type="entry name" value="TOPO_IA_1"/>
    <property type="match status" value="1"/>
</dbReference>
<keyword evidence="6 8" id="KW-0238">DNA-binding</keyword>
<keyword evidence="4" id="KW-0460">Magnesium</keyword>
<gene>
    <name evidence="8" type="primary">topA</name>
    <name evidence="12" type="ORF">CO174_05395</name>
</gene>
<feature type="domain" description="Topo IA-type catalytic" evidence="11">
    <location>
        <begin position="139"/>
        <end position="556"/>
    </location>
</feature>
<dbReference type="NCBIfam" id="TIGR01051">
    <property type="entry name" value="topA_bact"/>
    <property type="match status" value="1"/>
</dbReference>
<dbReference type="Gene3D" id="1.10.290.10">
    <property type="entry name" value="Topoisomerase I, domain 4"/>
    <property type="match status" value="1"/>
</dbReference>
<feature type="site" description="Interaction with DNA" evidence="8">
    <location>
        <position position="487"/>
    </location>
</feature>
<dbReference type="EMBL" id="PFWU01000054">
    <property type="protein sequence ID" value="PJA45013.1"/>
    <property type="molecule type" value="Genomic_DNA"/>
</dbReference>
<dbReference type="InterPro" id="IPR028612">
    <property type="entry name" value="Topoisom_1_IA"/>
</dbReference>
<dbReference type="InterPro" id="IPR013824">
    <property type="entry name" value="Topo_IA_cen_sub1"/>
</dbReference>
<comment type="similarity">
    <text evidence="2 8">Belongs to the type IA topoisomerase family.</text>
</comment>
<feature type="site" description="Interaction with DNA" evidence="8">
    <location>
        <position position="43"/>
    </location>
</feature>
<dbReference type="InterPro" id="IPR023405">
    <property type="entry name" value="Topo_IA_core_domain"/>
</dbReference>
<dbReference type="Gene3D" id="1.10.460.10">
    <property type="entry name" value="Topoisomerase I, domain 2"/>
    <property type="match status" value="1"/>
</dbReference>
<comment type="catalytic activity">
    <reaction evidence="1 8">
        <text>ATP-independent breakage of single-stranded DNA, followed by passage and rejoining.</text>
        <dbReference type="EC" id="5.6.2.1"/>
    </reaction>
</comment>
<dbReference type="CDD" id="cd03363">
    <property type="entry name" value="TOPRIM_TopoIA_TopoI"/>
    <property type="match status" value="1"/>
</dbReference>
<evidence type="ECO:0000256" key="4">
    <source>
        <dbReference type="ARBA" id="ARBA00022842"/>
    </source>
</evidence>
<dbReference type="CDD" id="cd00186">
    <property type="entry name" value="TOP1Ac"/>
    <property type="match status" value="1"/>
</dbReference>
<evidence type="ECO:0000259" key="11">
    <source>
        <dbReference type="PROSITE" id="PS52039"/>
    </source>
</evidence>
<feature type="site" description="Interaction with DNA" evidence="8">
    <location>
        <position position="150"/>
    </location>
</feature>
<feature type="site" description="Interaction with DNA" evidence="8">
    <location>
        <position position="149"/>
    </location>
</feature>
<comment type="caution">
    <text evidence="12">The sequence shown here is derived from an EMBL/GenBank/DDBJ whole genome shotgun (WGS) entry which is preliminary data.</text>
</comment>
<evidence type="ECO:0000256" key="7">
    <source>
        <dbReference type="ARBA" id="ARBA00023235"/>
    </source>
</evidence>
<dbReference type="SMART" id="SM00493">
    <property type="entry name" value="TOPRIM"/>
    <property type="match status" value="1"/>
</dbReference>
<feature type="site" description="Interaction with DNA" evidence="8">
    <location>
        <position position="165"/>
    </location>
</feature>
<dbReference type="InterPro" id="IPR003601">
    <property type="entry name" value="Topo_IA_2"/>
</dbReference>
<dbReference type="GO" id="GO:0003917">
    <property type="term" value="F:DNA topoisomerase type I (single strand cut, ATP-independent) activity"/>
    <property type="evidence" value="ECO:0007669"/>
    <property type="project" value="UniProtKB-UniRule"/>
</dbReference>
<comment type="subunit">
    <text evidence="8">Monomer.</text>
</comment>
<feature type="site" description="Interaction with DNA" evidence="8">
    <location>
        <position position="158"/>
    </location>
</feature>
<reference evidence="13" key="1">
    <citation type="submission" date="2017-09" db="EMBL/GenBank/DDBJ databases">
        <title>Depth-based differentiation of microbial function through sediment-hosted aquifers and enrichment of novel symbionts in the deep terrestrial subsurface.</title>
        <authorList>
            <person name="Probst A.J."/>
            <person name="Ladd B."/>
            <person name="Jarett J.K."/>
            <person name="Geller-Mcgrath D.E."/>
            <person name="Sieber C.M.K."/>
            <person name="Emerson J.B."/>
            <person name="Anantharaman K."/>
            <person name="Thomas B.C."/>
            <person name="Malmstrom R."/>
            <person name="Stieglmeier M."/>
            <person name="Klingl A."/>
            <person name="Woyke T."/>
            <person name="Ryan C.M."/>
            <person name="Banfield J.F."/>
        </authorList>
    </citation>
    <scope>NUCLEOTIDE SEQUENCE [LARGE SCALE GENOMIC DNA]</scope>
</reference>
<dbReference type="PANTHER" id="PTHR42785:SF1">
    <property type="entry name" value="DNA TOPOISOMERASE"/>
    <property type="match status" value="1"/>
</dbReference>
<dbReference type="Pfam" id="PF01131">
    <property type="entry name" value="Topoisom_bac"/>
    <property type="match status" value="1"/>
</dbReference>
<feature type="region of interest" description="Interaction with DNA" evidence="8">
    <location>
        <begin position="173"/>
        <end position="178"/>
    </location>
</feature>
<feature type="active site" description="O-(5'-phospho-DNA)-tyrosine intermediate" evidence="8">
    <location>
        <position position="302"/>
    </location>
</feature>
<dbReference type="InterPro" id="IPR005733">
    <property type="entry name" value="TopoI_bac-type"/>
</dbReference>
<dbReference type="PANTHER" id="PTHR42785">
    <property type="entry name" value="DNA TOPOISOMERASE, TYPE IA, CORE"/>
    <property type="match status" value="1"/>
</dbReference>
<feature type="site" description="Interaction with DNA" evidence="8">
    <location>
        <position position="153"/>
    </location>
</feature>
<name>A0A2M7XAY0_9BACT</name>
<dbReference type="InterPro" id="IPR006171">
    <property type="entry name" value="TOPRIM_dom"/>
</dbReference>
<dbReference type="InterPro" id="IPR013826">
    <property type="entry name" value="Topo_IA_cen_sub3"/>
</dbReference>
<dbReference type="Pfam" id="PF13368">
    <property type="entry name" value="Toprim_C_rpt"/>
    <property type="match status" value="3"/>
</dbReference>
<dbReference type="HAMAP" id="MF_00952">
    <property type="entry name" value="Topoisom_1_prok"/>
    <property type="match status" value="1"/>
</dbReference>
<keyword evidence="5 8" id="KW-0799">Topoisomerase</keyword>
<dbReference type="InterPro" id="IPR025589">
    <property type="entry name" value="Toprim_C_rpt"/>
</dbReference>
<dbReference type="PRINTS" id="PR00417">
    <property type="entry name" value="PRTPISMRASEI"/>
</dbReference>
<dbReference type="GO" id="GO:0006265">
    <property type="term" value="P:DNA topological change"/>
    <property type="evidence" value="ECO:0007669"/>
    <property type="project" value="UniProtKB-UniRule"/>
</dbReference>
<feature type="compositionally biased region" description="Basic residues" evidence="9">
    <location>
        <begin position="756"/>
        <end position="783"/>
    </location>
</feature>
<sequence length="783" mass="87722">MDFRNANDFFMSKKLLIVESPTKAKTINKFLGGQYQVLSSFGHIRDLPKSTIGVDVEHQFEPTYTIPTKSKKNVTELKKAAKEADEIYLATDEDREGEAIAWHVAEVLKLEPAKTKRITFHEITKSAIDEAVANPRVLDMNLVNAQQARRILDRLVGYELSPFLWQKVRRGLSAGRVQSVAMRLIVERERERRAFDVEEYWTIDGEFEKDAMSFPAKLSSIDGNKLEKLGIKTQEEAQKIVTDLEGATATVSAALKKQVKKAPPKPYTTSTLQIDGNNKLGYSAKQTMRLAQELYETGRITYMRTDSVNLADKFLTEAQDYIKATFGEKYAEGKKIYKTNKKGAQEAHEAIRPTEVTMHPDDLNGDVDPRAKKVYELIWRRTVASQLPAAQLERTSVDLTAKHYTFRANGSTVVFDGFMKVYHSAKEKLLPALEQGDVVHTTKIEPVQHFTEPPARYSDASLVKVLEEHGIGRPSTYAPTIGTIIDRGYVDRDESKKLFPTDIALIVSDLLVEHFSNIVDYEFTATMENTLDEVAEGTVEWAPMLEAFYVPFHENLERKTKELEREDIMPDRVLGNDPETGLPIIVRSGRFGGFVQIGEYSKEDKDAEKPKPKSASLLKDMNIESITLEDALVCLSFPRDVGVMENGEKIVAAIGRFGPYLKAGEMTASIKEPLDPATIDEAAARTALIEAAELKKKMATPIAEYGTDPTSGGELLLKHGRFGPYVTDGETNASLGKTRDPEDMTREIAVEMLEKKRAKGGGKKKPAKKTTKKTRKKKEKKTE</sequence>
<dbReference type="SUPFAM" id="SSF56712">
    <property type="entry name" value="Prokaryotic type I DNA topoisomerase"/>
    <property type="match status" value="1"/>
</dbReference>
<dbReference type="Pfam" id="PF01751">
    <property type="entry name" value="Toprim"/>
    <property type="match status" value="1"/>
</dbReference>
<comment type="function">
    <text evidence="8">Releases the supercoiling and torsional tension of DNA, which is introduced during the DNA replication and transcription, by transiently cleaving and rejoining one strand of the DNA duplex. Introduces a single-strand break via transesterification at a target site in duplex DNA. The scissile phosphodiester is attacked by the catalytic tyrosine of the enzyme, resulting in the formation of a DNA-(5'-phosphotyrosyl)-enzyme intermediate and the expulsion of a 3'-OH DNA strand. The free DNA strand then undergoes passage around the unbroken strand, thus removing DNA supercoils. Finally, in the religation step, the DNA 3'-OH attacks the covalent intermediate to expel the active-site tyrosine and restore the DNA phosphodiester backbone.</text>
</comment>
<dbReference type="InterPro" id="IPR023406">
    <property type="entry name" value="Topo_IA_AS"/>
</dbReference>
<dbReference type="SMART" id="SM00436">
    <property type="entry name" value="TOP1Bc"/>
    <property type="match status" value="1"/>
</dbReference>
<dbReference type="InterPro" id="IPR034149">
    <property type="entry name" value="TOPRIM_TopoI"/>
</dbReference>
<dbReference type="PROSITE" id="PS50880">
    <property type="entry name" value="TOPRIM"/>
    <property type="match status" value="1"/>
</dbReference>
<dbReference type="AlphaFoldDB" id="A0A2M7XAY0"/>
<evidence type="ECO:0000256" key="2">
    <source>
        <dbReference type="ARBA" id="ARBA00009446"/>
    </source>
</evidence>
<feature type="site" description="Interaction with DNA" evidence="8">
    <location>
        <position position="304"/>
    </location>
</feature>
<dbReference type="GO" id="GO:0003677">
    <property type="term" value="F:DNA binding"/>
    <property type="evidence" value="ECO:0007669"/>
    <property type="project" value="UniProtKB-KW"/>
</dbReference>
<feature type="region of interest" description="Disordered" evidence="9">
    <location>
        <begin position="727"/>
        <end position="783"/>
    </location>
</feature>
<evidence type="ECO:0000256" key="3">
    <source>
        <dbReference type="ARBA" id="ARBA00022723"/>
    </source>
</evidence>
<keyword evidence="3" id="KW-0479">Metal-binding</keyword>
<feature type="domain" description="Toprim" evidence="10">
    <location>
        <begin position="13"/>
        <end position="123"/>
    </location>
</feature>
<dbReference type="InterPro" id="IPR003602">
    <property type="entry name" value="Topo_IA_DNA-bd_dom"/>
</dbReference>
<dbReference type="InterPro" id="IPR013497">
    <property type="entry name" value="Topo_IA_cen"/>
</dbReference>
<dbReference type="Proteomes" id="UP000229385">
    <property type="component" value="Unassembled WGS sequence"/>
</dbReference>
<proteinExistence type="inferred from homology"/>
<evidence type="ECO:0000313" key="13">
    <source>
        <dbReference type="Proteomes" id="UP000229385"/>
    </source>
</evidence>
<dbReference type="InterPro" id="IPR013825">
    <property type="entry name" value="Topo_IA_cen_sub2"/>
</dbReference>
<feature type="compositionally biased region" description="Basic and acidic residues" evidence="9">
    <location>
        <begin position="737"/>
        <end position="755"/>
    </location>
</feature>
<evidence type="ECO:0000256" key="5">
    <source>
        <dbReference type="ARBA" id="ARBA00023029"/>
    </source>
</evidence>
<dbReference type="InterPro" id="IPR000380">
    <property type="entry name" value="Topo_IA"/>
</dbReference>
<dbReference type="EC" id="5.6.2.1" evidence="8"/>
<dbReference type="Gene3D" id="3.40.50.140">
    <property type="match status" value="1"/>
</dbReference>
<evidence type="ECO:0000256" key="1">
    <source>
        <dbReference type="ARBA" id="ARBA00000213"/>
    </source>
</evidence>
<dbReference type="GO" id="GO:0046872">
    <property type="term" value="F:metal ion binding"/>
    <property type="evidence" value="ECO:0007669"/>
    <property type="project" value="UniProtKB-KW"/>
</dbReference>
<accession>A0A2M7XAY0</accession>
<protein>
    <recommendedName>
        <fullName evidence="8">DNA topoisomerase 1</fullName>
        <ecNumber evidence="8">5.6.2.1</ecNumber>
    </recommendedName>
    <alternativeName>
        <fullName evidence="8">DNA topoisomerase I</fullName>
    </alternativeName>
</protein>
<organism evidence="12 13">
    <name type="scientific">Candidatus Uhrbacteria bacterium CG_4_9_14_3_um_filter_50_9</name>
    <dbReference type="NCBI Taxonomy" id="1975035"/>
    <lineage>
        <taxon>Bacteria</taxon>
        <taxon>Candidatus Uhriibacteriota</taxon>
    </lineage>
</organism>
<evidence type="ECO:0000256" key="8">
    <source>
        <dbReference type="HAMAP-Rule" id="MF_00952"/>
    </source>
</evidence>
<dbReference type="PROSITE" id="PS52039">
    <property type="entry name" value="TOPO_IA_2"/>
    <property type="match status" value="1"/>
</dbReference>
<dbReference type="Gene3D" id="2.70.20.10">
    <property type="entry name" value="Topoisomerase I, domain 3"/>
    <property type="match status" value="1"/>
</dbReference>
<evidence type="ECO:0000313" key="12">
    <source>
        <dbReference type="EMBL" id="PJA45013.1"/>
    </source>
</evidence>